<comment type="caution">
    <text evidence="1">The sequence shown here is derived from an EMBL/GenBank/DDBJ whole genome shotgun (WGS) entry which is preliminary data.</text>
</comment>
<protein>
    <submittedName>
        <fullName evidence="1">Uncharacterized protein</fullName>
    </submittedName>
</protein>
<gene>
    <name evidence="1" type="ORF">H8S00_03335</name>
</gene>
<evidence type="ECO:0000313" key="2">
    <source>
        <dbReference type="Proteomes" id="UP000597877"/>
    </source>
</evidence>
<name>A0ABR7F099_9FIRM</name>
<organism evidence="1 2">
    <name type="scientific">Eubacterium segne</name>
    <dbReference type="NCBI Taxonomy" id="2763045"/>
    <lineage>
        <taxon>Bacteria</taxon>
        <taxon>Bacillati</taxon>
        <taxon>Bacillota</taxon>
        <taxon>Clostridia</taxon>
        <taxon>Eubacteriales</taxon>
        <taxon>Eubacteriaceae</taxon>
        <taxon>Eubacterium</taxon>
    </lineage>
</organism>
<reference evidence="1 2" key="1">
    <citation type="submission" date="2020-08" db="EMBL/GenBank/DDBJ databases">
        <title>Genome public.</title>
        <authorList>
            <person name="Liu C."/>
            <person name="Sun Q."/>
        </authorList>
    </citation>
    <scope>NUCLEOTIDE SEQUENCE [LARGE SCALE GENOMIC DNA]</scope>
    <source>
        <strain evidence="1 2">BX4</strain>
    </source>
</reference>
<dbReference type="Proteomes" id="UP000597877">
    <property type="component" value="Unassembled WGS sequence"/>
</dbReference>
<dbReference type="RefSeq" id="WP_021952642.1">
    <property type="nucleotide sequence ID" value="NZ_JACOOZ010000002.1"/>
</dbReference>
<dbReference type="EMBL" id="JACOOZ010000002">
    <property type="protein sequence ID" value="MBC5667025.1"/>
    <property type="molecule type" value="Genomic_DNA"/>
</dbReference>
<keyword evidence="2" id="KW-1185">Reference proteome</keyword>
<proteinExistence type="predicted"/>
<evidence type="ECO:0000313" key="1">
    <source>
        <dbReference type="EMBL" id="MBC5667025.1"/>
    </source>
</evidence>
<sequence length="79" mass="8890">MKKYSKPEICIEKFDMDIEILATVEMGSDLYNELKDTYKSTMVPAGAPETDEAFEAWVKSMGYDTPTSGLCYFTPTMPS</sequence>
<accession>A0ABR7F099</accession>